<evidence type="ECO:0000313" key="9">
    <source>
        <dbReference type="EMBL" id="KAF2763281.1"/>
    </source>
</evidence>
<feature type="compositionally biased region" description="Acidic residues" evidence="8">
    <location>
        <begin position="208"/>
        <end position="217"/>
    </location>
</feature>
<proteinExistence type="inferred from homology"/>
<name>A0A6A6WM49_9PEZI</name>
<protein>
    <recommendedName>
        <fullName evidence="7">Pre-mRNA-splicing factor 38</fullName>
    </recommendedName>
</protein>
<dbReference type="OrthoDB" id="190958at2759"/>
<reference evidence="9" key="1">
    <citation type="journal article" date="2020" name="Stud. Mycol.">
        <title>101 Dothideomycetes genomes: a test case for predicting lifestyles and emergence of pathogens.</title>
        <authorList>
            <person name="Haridas S."/>
            <person name="Albert R."/>
            <person name="Binder M."/>
            <person name="Bloem J."/>
            <person name="Labutti K."/>
            <person name="Salamov A."/>
            <person name="Andreopoulos B."/>
            <person name="Baker S."/>
            <person name="Barry K."/>
            <person name="Bills G."/>
            <person name="Bluhm B."/>
            <person name="Cannon C."/>
            <person name="Castanera R."/>
            <person name="Culley D."/>
            <person name="Daum C."/>
            <person name="Ezra D."/>
            <person name="Gonzalez J."/>
            <person name="Henrissat B."/>
            <person name="Kuo A."/>
            <person name="Liang C."/>
            <person name="Lipzen A."/>
            <person name="Lutzoni F."/>
            <person name="Magnuson J."/>
            <person name="Mondo S."/>
            <person name="Nolan M."/>
            <person name="Ohm R."/>
            <person name="Pangilinan J."/>
            <person name="Park H.-J."/>
            <person name="Ramirez L."/>
            <person name="Alfaro M."/>
            <person name="Sun H."/>
            <person name="Tritt A."/>
            <person name="Yoshinaga Y."/>
            <person name="Zwiers L.-H."/>
            <person name="Turgeon B."/>
            <person name="Goodwin S."/>
            <person name="Spatafora J."/>
            <person name="Crous P."/>
            <person name="Grigoriev I."/>
        </authorList>
    </citation>
    <scope>NUCLEOTIDE SEQUENCE</scope>
    <source>
        <strain evidence="9">CBS 121739</strain>
    </source>
</reference>
<keyword evidence="5 7" id="KW-0508">mRNA splicing</keyword>
<gene>
    <name evidence="9" type="ORF">EJ05DRAFT_460067</name>
</gene>
<dbReference type="AlphaFoldDB" id="A0A6A6WM49"/>
<dbReference type="GeneID" id="54483651"/>
<comment type="similarity">
    <text evidence="2 7">Belongs to the PRP38 family.</text>
</comment>
<comment type="function">
    <text evidence="7">Required for pre-mRNA splicing.</text>
</comment>
<evidence type="ECO:0000256" key="6">
    <source>
        <dbReference type="ARBA" id="ARBA00023242"/>
    </source>
</evidence>
<keyword evidence="3 7" id="KW-0507">mRNA processing</keyword>
<evidence type="ECO:0000256" key="4">
    <source>
        <dbReference type="ARBA" id="ARBA00022728"/>
    </source>
</evidence>
<evidence type="ECO:0000256" key="1">
    <source>
        <dbReference type="ARBA" id="ARBA00004123"/>
    </source>
</evidence>
<dbReference type="GO" id="GO:0000398">
    <property type="term" value="P:mRNA splicing, via spliceosome"/>
    <property type="evidence" value="ECO:0007669"/>
    <property type="project" value="UniProtKB-UniRule"/>
</dbReference>
<evidence type="ECO:0000256" key="7">
    <source>
        <dbReference type="RuleBase" id="RU367025"/>
    </source>
</evidence>
<organism evidence="9 10">
    <name type="scientific">Pseudovirgaria hyperparasitica</name>
    <dbReference type="NCBI Taxonomy" id="470096"/>
    <lineage>
        <taxon>Eukaryota</taxon>
        <taxon>Fungi</taxon>
        <taxon>Dikarya</taxon>
        <taxon>Ascomycota</taxon>
        <taxon>Pezizomycotina</taxon>
        <taxon>Dothideomycetes</taxon>
        <taxon>Dothideomycetes incertae sedis</taxon>
        <taxon>Acrospermales</taxon>
        <taxon>Acrospermaceae</taxon>
        <taxon>Pseudovirgaria</taxon>
    </lineage>
</organism>
<feature type="compositionally biased region" description="Low complexity" evidence="8">
    <location>
        <begin position="251"/>
        <end position="262"/>
    </location>
</feature>
<keyword evidence="10" id="KW-1185">Reference proteome</keyword>
<dbReference type="GO" id="GO:0005681">
    <property type="term" value="C:spliceosomal complex"/>
    <property type="evidence" value="ECO:0007669"/>
    <property type="project" value="UniProtKB-KW"/>
</dbReference>
<dbReference type="InterPro" id="IPR005037">
    <property type="entry name" value="PRP38"/>
</dbReference>
<dbReference type="PANTHER" id="PTHR23142">
    <property type="entry name" value="PRE-MRNA-SPLICING FACTOR 38A-RELATED"/>
    <property type="match status" value="1"/>
</dbReference>
<evidence type="ECO:0000256" key="3">
    <source>
        <dbReference type="ARBA" id="ARBA00022664"/>
    </source>
</evidence>
<evidence type="ECO:0000256" key="5">
    <source>
        <dbReference type="ARBA" id="ARBA00023187"/>
    </source>
</evidence>
<dbReference type="RefSeq" id="XP_033605732.1">
    <property type="nucleotide sequence ID" value="XM_033742597.1"/>
</dbReference>
<evidence type="ECO:0000256" key="8">
    <source>
        <dbReference type="SAM" id="MobiDB-lite"/>
    </source>
</evidence>
<dbReference type="Proteomes" id="UP000799437">
    <property type="component" value="Unassembled WGS sequence"/>
</dbReference>
<keyword evidence="4 7" id="KW-0747">Spliceosome</keyword>
<feature type="compositionally biased region" description="Basic residues" evidence="8">
    <location>
        <begin position="240"/>
        <end position="250"/>
    </location>
</feature>
<feature type="region of interest" description="Disordered" evidence="8">
    <location>
        <begin position="207"/>
        <end position="262"/>
    </location>
</feature>
<evidence type="ECO:0000313" key="10">
    <source>
        <dbReference type="Proteomes" id="UP000799437"/>
    </source>
</evidence>
<keyword evidence="6 7" id="KW-0539">Nucleus</keyword>
<sequence>MPPHRPDATALLDTRGYTGALIRGANPAHLIEKAVRDRITESFYWKEQCFGLNAATLCDRAVELDCVGGTYGDQGRPTPFLCLAFKMLQIMPPREIVLEFLNFAEGDAEDEGDGHFKYLRVLAAFYIRLTWEPVDIYNTLGALLADPRKIRRRTRNGFSLTYVDQLVDEMLSKDRMFATSLWKMPVRSQLEDMDLLEAYVSPLQGEVDAMDDDDDDDRSLRSVGSGAVGSRSPSSSGSRSRSRSQSRPRSRPQSSPRSQSPV</sequence>
<comment type="subcellular location">
    <subcellularLocation>
        <location evidence="1 7">Nucleus</location>
    </subcellularLocation>
</comment>
<dbReference type="EMBL" id="ML996565">
    <property type="protein sequence ID" value="KAF2763281.1"/>
    <property type="molecule type" value="Genomic_DNA"/>
</dbReference>
<accession>A0A6A6WM49</accession>
<feature type="compositionally biased region" description="Low complexity" evidence="8">
    <location>
        <begin position="221"/>
        <end position="239"/>
    </location>
</feature>
<evidence type="ECO:0000256" key="2">
    <source>
        <dbReference type="ARBA" id="ARBA00006164"/>
    </source>
</evidence>
<dbReference type="Pfam" id="PF03371">
    <property type="entry name" value="PRP38"/>
    <property type="match status" value="1"/>
</dbReference>